<dbReference type="Proteomes" id="UP000325440">
    <property type="component" value="Unassembled WGS sequence"/>
</dbReference>
<organism evidence="1 2">
    <name type="scientific">Cinara cedri</name>
    <dbReference type="NCBI Taxonomy" id="506608"/>
    <lineage>
        <taxon>Eukaryota</taxon>
        <taxon>Metazoa</taxon>
        <taxon>Ecdysozoa</taxon>
        <taxon>Arthropoda</taxon>
        <taxon>Hexapoda</taxon>
        <taxon>Insecta</taxon>
        <taxon>Pterygota</taxon>
        <taxon>Neoptera</taxon>
        <taxon>Paraneoptera</taxon>
        <taxon>Hemiptera</taxon>
        <taxon>Sternorrhyncha</taxon>
        <taxon>Aphidomorpha</taxon>
        <taxon>Aphidoidea</taxon>
        <taxon>Aphididae</taxon>
        <taxon>Lachninae</taxon>
        <taxon>Cinara</taxon>
    </lineage>
</organism>
<reference evidence="1 2" key="1">
    <citation type="submission" date="2019-08" db="EMBL/GenBank/DDBJ databases">
        <authorList>
            <person name="Alioto T."/>
            <person name="Alioto T."/>
            <person name="Gomez Garrido J."/>
        </authorList>
    </citation>
    <scope>NUCLEOTIDE SEQUENCE [LARGE SCALE GENOMIC DNA]</scope>
</reference>
<evidence type="ECO:0000313" key="2">
    <source>
        <dbReference type="Proteomes" id="UP000325440"/>
    </source>
</evidence>
<evidence type="ECO:0000313" key="1">
    <source>
        <dbReference type="EMBL" id="VVC35213.1"/>
    </source>
</evidence>
<sequence>MKDDQKKGYIFEVDLKYPEELHDHHSDYPLASENKTLRTDIHEIYPVEQYKKAISAYDDKRYILENGIDTVAWGHYSWIIYQDCKNLYGWATSDYMPSGGFEWMEPTVGLKNISSLIPK</sequence>
<dbReference type="EMBL" id="CABPRJ010001115">
    <property type="protein sequence ID" value="VVC35213.1"/>
    <property type="molecule type" value="Genomic_DNA"/>
</dbReference>
<gene>
    <name evidence="1" type="ORF">CINCED_3A021547</name>
</gene>
<dbReference type="AlphaFoldDB" id="A0A5E4MSK9"/>
<accession>A0A5E4MSK9</accession>
<name>A0A5E4MSK9_9HEMI</name>
<keyword evidence="2" id="KW-1185">Reference proteome</keyword>
<dbReference type="OrthoDB" id="7697120at2759"/>
<proteinExistence type="predicted"/>
<protein>
    <submittedName>
        <fullName evidence="1">Uncharacterized protein</fullName>
    </submittedName>
</protein>